<feature type="domain" description="Histidine kinase" evidence="12">
    <location>
        <begin position="126"/>
        <end position="333"/>
    </location>
</feature>
<dbReference type="InterPro" id="IPR036890">
    <property type="entry name" value="HATPase_C_sf"/>
</dbReference>
<feature type="transmembrane region" description="Helical" evidence="11">
    <location>
        <begin position="37"/>
        <end position="58"/>
    </location>
</feature>
<dbReference type="Pfam" id="PF02518">
    <property type="entry name" value="HATPase_c"/>
    <property type="match status" value="1"/>
</dbReference>
<dbReference type="Proteomes" id="UP000886725">
    <property type="component" value="Unassembled WGS sequence"/>
</dbReference>
<evidence type="ECO:0000256" key="3">
    <source>
        <dbReference type="ARBA" id="ARBA00012438"/>
    </source>
</evidence>
<keyword evidence="10 11" id="KW-0472">Membrane</keyword>
<dbReference type="InterPro" id="IPR004358">
    <property type="entry name" value="Sig_transdc_His_kin-like_C"/>
</dbReference>
<dbReference type="Gene3D" id="3.30.565.10">
    <property type="entry name" value="Histidine kinase-like ATPase, C-terminal domain"/>
    <property type="match status" value="1"/>
</dbReference>
<evidence type="ECO:0000256" key="7">
    <source>
        <dbReference type="ARBA" id="ARBA00022777"/>
    </source>
</evidence>
<evidence type="ECO:0000256" key="5">
    <source>
        <dbReference type="ARBA" id="ARBA00022679"/>
    </source>
</evidence>
<protein>
    <recommendedName>
        <fullName evidence="3">histidine kinase</fullName>
        <ecNumber evidence="3">2.7.13.3</ecNumber>
    </recommendedName>
</protein>
<comment type="caution">
    <text evidence="13">The sequence shown here is derived from an EMBL/GenBank/DDBJ whole genome shotgun (WGS) entry which is preliminary data.</text>
</comment>
<evidence type="ECO:0000313" key="13">
    <source>
        <dbReference type="EMBL" id="HIQ64834.1"/>
    </source>
</evidence>
<dbReference type="GO" id="GO:0000155">
    <property type="term" value="F:phosphorelay sensor kinase activity"/>
    <property type="evidence" value="ECO:0007669"/>
    <property type="project" value="TreeGrafter"/>
</dbReference>
<dbReference type="PRINTS" id="PR00344">
    <property type="entry name" value="BCTRLSENSOR"/>
</dbReference>
<comment type="subcellular location">
    <subcellularLocation>
        <location evidence="2">Cell membrane</location>
        <topology evidence="2">Multi-pass membrane protein</topology>
    </subcellularLocation>
</comment>
<evidence type="ECO:0000256" key="9">
    <source>
        <dbReference type="ARBA" id="ARBA00023012"/>
    </source>
</evidence>
<dbReference type="SUPFAM" id="SSF55874">
    <property type="entry name" value="ATPase domain of HSP90 chaperone/DNA topoisomerase II/histidine kinase"/>
    <property type="match status" value="1"/>
</dbReference>
<dbReference type="GO" id="GO:0004721">
    <property type="term" value="F:phosphoprotein phosphatase activity"/>
    <property type="evidence" value="ECO:0007669"/>
    <property type="project" value="TreeGrafter"/>
</dbReference>
<dbReference type="PANTHER" id="PTHR45453:SF2">
    <property type="entry name" value="HISTIDINE KINASE"/>
    <property type="match status" value="1"/>
</dbReference>
<evidence type="ECO:0000256" key="2">
    <source>
        <dbReference type="ARBA" id="ARBA00004651"/>
    </source>
</evidence>
<evidence type="ECO:0000259" key="12">
    <source>
        <dbReference type="PROSITE" id="PS50109"/>
    </source>
</evidence>
<evidence type="ECO:0000256" key="6">
    <source>
        <dbReference type="ARBA" id="ARBA00022692"/>
    </source>
</evidence>
<dbReference type="EC" id="2.7.13.3" evidence="3"/>
<proteinExistence type="predicted"/>
<keyword evidence="5" id="KW-0808">Transferase</keyword>
<evidence type="ECO:0000256" key="8">
    <source>
        <dbReference type="ARBA" id="ARBA00022989"/>
    </source>
</evidence>
<dbReference type="GO" id="GO:0005886">
    <property type="term" value="C:plasma membrane"/>
    <property type="evidence" value="ECO:0007669"/>
    <property type="project" value="UniProtKB-SubCell"/>
</dbReference>
<name>A0A9D1CLI4_9FIRM</name>
<evidence type="ECO:0000256" key="1">
    <source>
        <dbReference type="ARBA" id="ARBA00000085"/>
    </source>
</evidence>
<dbReference type="InterPro" id="IPR005467">
    <property type="entry name" value="His_kinase_dom"/>
</dbReference>
<reference evidence="13" key="2">
    <citation type="journal article" date="2021" name="PeerJ">
        <title>Extensive microbial diversity within the chicken gut microbiome revealed by metagenomics and culture.</title>
        <authorList>
            <person name="Gilroy R."/>
            <person name="Ravi A."/>
            <person name="Getino M."/>
            <person name="Pursley I."/>
            <person name="Horton D.L."/>
            <person name="Alikhan N.F."/>
            <person name="Baker D."/>
            <person name="Gharbi K."/>
            <person name="Hall N."/>
            <person name="Watson M."/>
            <person name="Adriaenssens E.M."/>
            <person name="Foster-Nyarko E."/>
            <person name="Jarju S."/>
            <person name="Secka A."/>
            <person name="Antonio M."/>
            <person name="Oren A."/>
            <person name="Chaudhuri R.R."/>
            <person name="La Ragione R."/>
            <person name="Hildebrand F."/>
            <person name="Pallen M.J."/>
        </authorList>
    </citation>
    <scope>NUCLEOTIDE SEQUENCE</scope>
    <source>
        <strain evidence="13">CHK165-10780</strain>
    </source>
</reference>
<dbReference type="SMART" id="SM00387">
    <property type="entry name" value="HATPase_c"/>
    <property type="match status" value="1"/>
</dbReference>
<feature type="transmembrane region" description="Helical" evidence="11">
    <location>
        <begin position="12"/>
        <end position="31"/>
    </location>
</feature>
<keyword evidence="6 11" id="KW-0812">Transmembrane</keyword>
<gene>
    <name evidence="13" type="ORF">IAC85_03755</name>
</gene>
<keyword evidence="4" id="KW-1003">Cell membrane</keyword>
<dbReference type="PANTHER" id="PTHR45453">
    <property type="entry name" value="PHOSPHATE REGULON SENSOR PROTEIN PHOR"/>
    <property type="match status" value="1"/>
</dbReference>
<keyword evidence="8 11" id="KW-1133">Transmembrane helix</keyword>
<evidence type="ECO:0000256" key="10">
    <source>
        <dbReference type="ARBA" id="ARBA00023136"/>
    </source>
</evidence>
<organism evidence="13 14">
    <name type="scientific">Candidatus Faecenecus gallistercoris</name>
    <dbReference type="NCBI Taxonomy" id="2840793"/>
    <lineage>
        <taxon>Bacteria</taxon>
        <taxon>Bacillati</taxon>
        <taxon>Bacillota</taxon>
        <taxon>Bacillota incertae sedis</taxon>
        <taxon>Candidatus Faecenecus</taxon>
    </lineage>
</organism>
<dbReference type="PROSITE" id="PS50109">
    <property type="entry name" value="HIS_KIN"/>
    <property type="match status" value="1"/>
</dbReference>
<keyword evidence="7 13" id="KW-0418">Kinase</keyword>
<evidence type="ECO:0000256" key="11">
    <source>
        <dbReference type="SAM" id="Phobius"/>
    </source>
</evidence>
<dbReference type="InterPro" id="IPR050351">
    <property type="entry name" value="BphY/WalK/GraS-like"/>
</dbReference>
<dbReference type="GO" id="GO:0016036">
    <property type="term" value="P:cellular response to phosphate starvation"/>
    <property type="evidence" value="ECO:0007669"/>
    <property type="project" value="TreeGrafter"/>
</dbReference>
<accession>A0A9D1CLI4</accession>
<comment type="catalytic activity">
    <reaction evidence="1">
        <text>ATP + protein L-histidine = ADP + protein N-phospho-L-histidine.</text>
        <dbReference type="EC" id="2.7.13.3"/>
    </reaction>
</comment>
<sequence length="339" mass="39971">MKFTSYLKDKWLSILLYTVLLIIIVLLLIAFKVDSSLLYAILFLFLLFGILIVLSDFYRKKSFYKTLVCNTELLDKKYLVLEMMKKPNFLEGEILWDTMYEINKSMIENVKNYELQVTDFKEYIEMWIHEVKIPISSFLLFAHNHNDQVPKKAVRWMQRVEDYTEQILYYVRSENSEKDYLIKEVELSNVVREVALRNKDYILESKIELVTKNLHHSVYTDSKWLEFILNQIVNNSIKYQKERGIKRIEIRGIATDNQVKLEIEDNGIGIPASDIPNVFQKSFTGENGRKRSKSTGMGLFIASNLCNKLGHKLEIESEEGKYTKVIITFAKENYYDVVR</sequence>
<keyword evidence="9" id="KW-0902">Two-component regulatory system</keyword>
<dbReference type="InterPro" id="IPR003594">
    <property type="entry name" value="HATPase_dom"/>
</dbReference>
<dbReference type="AlphaFoldDB" id="A0A9D1CLI4"/>
<evidence type="ECO:0000256" key="4">
    <source>
        <dbReference type="ARBA" id="ARBA00022475"/>
    </source>
</evidence>
<reference evidence="13" key="1">
    <citation type="submission" date="2020-10" db="EMBL/GenBank/DDBJ databases">
        <authorList>
            <person name="Gilroy R."/>
        </authorList>
    </citation>
    <scope>NUCLEOTIDE SEQUENCE</scope>
    <source>
        <strain evidence="13">CHK165-10780</strain>
    </source>
</reference>
<dbReference type="EMBL" id="DVFU01000070">
    <property type="protein sequence ID" value="HIQ64834.1"/>
    <property type="molecule type" value="Genomic_DNA"/>
</dbReference>
<evidence type="ECO:0000313" key="14">
    <source>
        <dbReference type="Proteomes" id="UP000886725"/>
    </source>
</evidence>